<dbReference type="STRING" id="280332.CQ12_29610"/>
<sequence>MGYSELLGLIMLVCMVAVIFIGFPISFTLLFLAIIFGGFGLGWEQTFNLSYLQIWGTMKDEIFPAVPLFIFMGYMTEQAGLMERLFGAMRSLLAPVRGSLYLAVILTATIFAMATGIVGAAVTVLGIMAAPMMIKTGYDARLSAGAIAAGGTLGILIPPSVMLVVMGPVMGVPVNLLYSAAFGPGFLLAGCYIAYTLTRSFLNPKLGPAMTMEERETAYKEMTTEKVGMPVLILALLCLMAIVYLLVYLALGATGAPSLPVTVGGISVSVAALAPALLAAWAYVHNAYFRAVVLGIAPLSALIGFTLGTIVGGLATPTEAASCGAFGATILALVYGRLNVQSLTNAGIGTMVTSAMVLFLAVASTVFGAVFTKLGSANLITNYLLAVPLGDWWKLALIMAIFFVLGWPFEWPVIILVFLPIALPVVEKLQLGLGKLDLLIWFGTLTAVNMQTAYLSPPVAMSAYYLRNVVPNWSLATIYKGMADYMVIQVVVLSLLLLWPQIALWLPHAVR</sequence>
<dbReference type="Proteomes" id="UP000050863">
    <property type="component" value="Unassembled WGS sequence"/>
</dbReference>
<feature type="transmembrane region" description="Helical" evidence="8">
    <location>
        <begin position="6"/>
        <end position="39"/>
    </location>
</feature>
<keyword evidence="5 8" id="KW-1133">Transmembrane helix</keyword>
<keyword evidence="2" id="KW-1003">Cell membrane</keyword>
<evidence type="ECO:0000259" key="9">
    <source>
        <dbReference type="Pfam" id="PF06808"/>
    </source>
</evidence>
<dbReference type="InterPro" id="IPR004681">
    <property type="entry name" value="TRAP_DctM"/>
</dbReference>
<protein>
    <recommendedName>
        <fullName evidence="9">TRAP C4-dicarboxylate transport system permease DctM subunit domain-containing protein</fullName>
    </recommendedName>
</protein>
<name>A0A0R3KZ26_9BRAD</name>
<feature type="transmembrane region" description="Helical" evidence="8">
    <location>
        <begin position="263"/>
        <end position="284"/>
    </location>
</feature>
<keyword evidence="6 8" id="KW-0472">Membrane</keyword>
<evidence type="ECO:0000256" key="6">
    <source>
        <dbReference type="ARBA" id="ARBA00023136"/>
    </source>
</evidence>
<evidence type="ECO:0000256" key="7">
    <source>
        <dbReference type="RuleBase" id="RU369079"/>
    </source>
</evidence>
<dbReference type="RefSeq" id="WP_057839121.1">
    <property type="nucleotide sequence ID" value="NZ_LLXZ01000185.1"/>
</dbReference>
<evidence type="ECO:0000256" key="3">
    <source>
        <dbReference type="ARBA" id="ARBA00022519"/>
    </source>
</evidence>
<keyword evidence="7" id="KW-0813">Transport</keyword>
<dbReference type="PANTHER" id="PTHR33362:SF7">
    <property type="entry name" value="SLL1103 PROTEIN"/>
    <property type="match status" value="1"/>
</dbReference>
<dbReference type="OrthoDB" id="7339120at2"/>
<feature type="transmembrane region" description="Helical" evidence="8">
    <location>
        <begin position="438"/>
        <end position="466"/>
    </location>
</feature>
<evidence type="ECO:0000256" key="2">
    <source>
        <dbReference type="ARBA" id="ARBA00022475"/>
    </source>
</evidence>
<organism evidence="10 11">
    <name type="scientific">Bradyrhizobium jicamae</name>
    <dbReference type="NCBI Taxonomy" id="280332"/>
    <lineage>
        <taxon>Bacteria</taxon>
        <taxon>Pseudomonadati</taxon>
        <taxon>Pseudomonadota</taxon>
        <taxon>Alphaproteobacteria</taxon>
        <taxon>Hyphomicrobiales</taxon>
        <taxon>Nitrobacteraceae</taxon>
        <taxon>Bradyrhizobium</taxon>
    </lineage>
</organism>
<dbReference type="EMBL" id="LLXZ01000185">
    <property type="protein sequence ID" value="KRQ98197.1"/>
    <property type="molecule type" value="Genomic_DNA"/>
</dbReference>
<comment type="function">
    <text evidence="7">Part of the tripartite ATP-independent periplasmic (TRAP) transport system.</text>
</comment>
<feature type="transmembrane region" description="Helical" evidence="8">
    <location>
        <begin position="395"/>
        <end position="426"/>
    </location>
</feature>
<feature type="transmembrane region" description="Helical" evidence="8">
    <location>
        <begin position="348"/>
        <end position="375"/>
    </location>
</feature>
<proteinExistence type="predicted"/>
<feature type="transmembrane region" description="Helical" evidence="8">
    <location>
        <begin position="101"/>
        <end position="130"/>
    </location>
</feature>
<evidence type="ECO:0000313" key="10">
    <source>
        <dbReference type="EMBL" id="KRQ98197.1"/>
    </source>
</evidence>
<feature type="domain" description="TRAP C4-dicarboxylate transport system permease DctM subunit" evidence="9">
    <location>
        <begin position="12"/>
        <end position="502"/>
    </location>
</feature>
<dbReference type="InterPro" id="IPR010656">
    <property type="entry name" value="DctM"/>
</dbReference>
<keyword evidence="3 7" id="KW-0997">Cell inner membrane</keyword>
<accession>A0A0R3KZ26</accession>
<dbReference type="AlphaFoldDB" id="A0A0R3KZ26"/>
<comment type="subcellular location">
    <subcellularLocation>
        <location evidence="1 7">Cell inner membrane</location>
        <topology evidence="1 7">Multi-pass membrane protein</topology>
    </subcellularLocation>
</comment>
<feature type="transmembrane region" description="Helical" evidence="8">
    <location>
        <begin position="176"/>
        <end position="195"/>
    </location>
</feature>
<evidence type="ECO:0000256" key="4">
    <source>
        <dbReference type="ARBA" id="ARBA00022692"/>
    </source>
</evidence>
<feature type="transmembrane region" description="Helical" evidence="8">
    <location>
        <begin position="291"/>
        <end position="312"/>
    </location>
</feature>
<keyword evidence="11" id="KW-1185">Reference proteome</keyword>
<dbReference type="GO" id="GO:0005886">
    <property type="term" value="C:plasma membrane"/>
    <property type="evidence" value="ECO:0007669"/>
    <property type="project" value="UniProtKB-SubCell"/>
</dbReference>
<reference evidence="10 11" key="1">
    <citation type="submission" date="2014-03" db="EMBL/GenBank/DDBJ databases">
        <title>Bradyrhizobium valentinum sp. nov., isolated from effective nodules of Lupinus mariae-josephae, a lupine endemic of basic-lime soils in Eastern Spain.</title>
        <authorList>
            <person name="Duran D."/>
            <person name="Rey L."/>
            <person name="Navarro A."/>
            <person name="Busquets A."/>
            <person name="Imperial J."/>
            <person name="Ruiz-Argueso T."/>
        </authorList>
    </citation>
    <scope>NUCLEOTIDE SEQUENCE [LARGE SCALE GENOMIC DNA]</scope>
    <source>
        <strain evidence="10 11">PAC68</strain>
    </source>
</reference>
<dbReference type="Pfam" id="PF06808">
    <property type="entry name" value="DctM"/>
    <property type="match status" value="1"/>
</dbReference>
<dbReference type="PANTHER" id="PTHR33362">
    <property type="entry name" value="SIALIC ACID TRAP TRANSPORTER PERMEASE PROTEIN SIAT-RELATED"/>
    <property type="match status" value="1"/>
</dbReference>
<feature type="transmembrane region" description="Helical" evidence="8">
    <location>
        <begin position="486"/>
        <end position="506"/>
    </location>
</feature>
<keyword evidence="4 8" id="KW-0812">Transmembrane</keyword>
<feature type="transmembrane region" description="Helical" evidence="8">
    <location>
        <begin position="142"/>
        <end position="164"/>
    </location>
</feature>
<feature type="transmembrane region" description="Helical" evidence="8">
    <location>
        <begin position="231"/>
        <end position="251"/>
    </location>
</feature>
<evidence type="ECO:0000256" key="5">
    <source>
        <dbReference type="ARBA" id="ARBA00022989"/>
    </source>
</evidence>
<evidence type="ECO:0000313" key="11">
    <source>
        <dbReference type="Proteomes" id="UP000050863"/>
    </source>
</evidence>
<comment type="caution">
    <text evidence="10">The sequence shown here is derived from an EMBL/GenBank/DDBJ whole genome shotgun (WGS) entry which is preliminary data.</text>
</comment>
<evidence type="ECO:0000256" key="1">
    <source>
        <dbReference type="ARBA" id="ARBA00004429"/>
    </source>
</evidence>
<evidence type="ECO:0000256" key="8">
    <source>
        <dbReference type="SAM" id="Phobius"/>
    </source>
</evidence>
<gene>
    <name evidence="10" type="ORF">CQ12_29610</name>
</gene>
<dbReference type="GO" id="GO:0022857">
    <property type="term" value="F:transmembrane transporter activity"/>
    <property type="evidence" value="ECO:0007669"/>
    <property type="project" value="UniProtKB-UniRule"/>
</dbReference>